<dbReference type="GeneTree" id="ENSGT01000000221798"/>
<evidence type="ECO:0000256" key="4">
    <source>
        <dbReference type="SAM" id="SignalP"/>
    </source>
</evidence>
<dbReference type="Gene3D" id="3.80.10.10">
    <property type="entry name" value="Ribonuclease Inhibitor"/>
    <property type="match status" value="1"/>
</dbReference>
<dbReference type="GO" id="GO:0005886">
    <property type="term" value="C:plasma membrane"/>
    <property type="evidence" value="ECO:0007669"/>
    <property type="project" value="TreeGrafter"/>
</dbReference>
<protein>
    <recommendedName>
        <fullName evidence="5">LRRCT domain-containing protein</fullName>
    </recommendedName>
</protein>
<evidence type="ECO:0000313" key="7">
    <source>
        <dbReference type="Proteomes" id="UP000694402"/>
    </source>
</evidence>
<name>A0A8C8FTE2_ONCTS</name>
<organism evidence="6 7">
    <name type="scientific">Oncorhynchus tshawytscha</name>
    <name type="common">Chinook salmon</name>
    <name type="synonym">Salmo tshawytscha</name>
    <dbReference type="NCBI Taxonomy" id="74940"/>
    <lineage>
        <taxon>Eukaryota</taxon>
        <taxon>Metazoa</taxon>
        <taxon>Chordata</taxon>
        <taxon>Craniata</taxon>
        <taxon>Vertebrata</taxon>
        <taxon>Euteleostomi</taxon>
        <taxon>Actinopterygii</taxon>
        <taxon>Neopterygii</taxon>
        <taxon>Teleostei</taxon>
        <taxon>Protacanthopterygii</taxon>
        <taxon>Salmoniformes</taxon>
        <taxon>Salmonidae</taxon>
        <taxon>Salmoninae</taxon>
        <taxon>Oncorhynchus</taxon>
    </lineage>
</organism>
<reference evidence="6" key="2">
    <citation type="submission" date="2025-09" db="UniProtKB">
        <authorList>
            <consortium name="Ensembl"/>
        </authorList>
    </citation>
    <scope>IDENTIFICATION</scope>
</reference>
<dbReference type="SUPFAM" id="SSF52058">
    <property type="entry name" value="L domain-like"/>
    <property type="match status" value="1"/>
</dbReference>
<keyword evidence="1" id="KW-0433">Leucine-rich repeat</keyword>
<evidence type="ECO:0000256" key="2">
    <source>
        <dbReference type="ARBA" id="ARBA00022729"/>
    </source>
</evidence>
<dbReference type="PANTHER" id="PTHR24369:SF213">
    <property type="entry name" value="INSULIN LIKE GROWTH FACTOR BINDING PROTEIN ACID LABILE SUBUNIT"/>
    <property type="match status" value="1"/>
</dbReference>
<evidence type="ECO:0000259" key="5">
    <source>
        <dbReference type="SMART" id="SM00082"/>
    </source>
</evidence>
<dbReference type="Ensembl" id="ENSOTST00005042835.2">
    <property type="protein sequence ID" value="ENSOTSP00005039363.2"/>
    <property type="gene ID" value="ENSOTSG00005018690.2"/>
</dbReference>
<feature type="chain" id="PRO_5044325746" description="LRRCT domain-containing protein" evidence="4">
    <location>
        <begin position="17"/>
        <end position="190"/>
    </location>
</feature>
<evidence type="ECO:0000256" key="3">
    <source>
        <dbReference type="ARBA" id="ARBA00022737"/>
    </source>
</evidence>
<proteinExistence type="predicted"/>
<keyword evidence="7" id="KW-1185">Reference proteome</keyword>
<reference evidence="6" key="1">
    <citation type="submission" date="2025-08" db="UniProtKB">
        <authorList>
            <consortium name="Ensembl"/>
        </authorList>
    </citation>
    <scope>IDENTIFICATION</scope>
</reference>
<evidence type="ECO:0000256" key="1">
    <source>
        <dbReference type="ARBA" id="ARBA00022614"/>
    </source>
</evidence>
<dbReference type="SMART" id="SM00082">
    <property type="entry name" value="LRRCT"/>
    <property type="match status" value="1"/>
</dbReference>
<dbReference type="InterPro" id="IPR050541">
    <property type="entry name" value="LRR_TM_domain-containing"/>
</dbReference>
<dbReference type="AlphaFoldDB" id="A0A8C8FTE2"/>
<accession>A0A8C8FTE2</accession>
<dbReference type="PANTHER" id="PTHR24369">
    <property type="entry name" value="ANTIGEN BSP, PUTATIVE-RELATED"/>
    <property type="match status" value="1"/>
</dbReference>
<feature type="domain" description="LRRCT" evidence="5">
    <location>
        <begin position="90"/>
        <end position="142"/>
    </location>
</feature>
<keyword evidence="3" id="KW-0677">Repeat</keyword>
<evidence type="ECO:0000313" key="6">
    <source>
        <dbReference type="Ensembl" id="ENSOTSP00005039363.2"/>
    </source>
</evidence>
<feature type="signal peptide" evidence="4">
    <location>
        <begin position="1"/>
        <end position="16"/>
    </location>
</feature>
<sequence length="190" mass="21791">NRLWGVLTSLWYLWDADPPSLSTLCPSFCKCHNEEIIDLSDNLISTIEDSALVGLTHPRVLILNRNILSHLCPKALESRLQLSFFSLDDNPWDCDCRILCLKRLLEKSSNRRLSVSVRCSQPETRRRAVPGSSQYNIVLYCYKYPGYYCCPNSLWDIQTEVSPVLCVLGYQCLIVTRAFKRTVPTWALIS</sequence>
<dbReference type="Proteomes" id="UP000694402">
    <property type="component" value="Unassembled WGS sequence"/>
</dbReference>
<dbReference type="InterPro" id="IPR032675">
    <property type="entry name" value="LRR_dom_sf"/>
</dbReference>
<dbReference type="InterPro" id="IPR000483">
    <property type="entry name" value="Cys-rich_flank_reg_C"/>
</dbReference>
<keyword evidence="2 4" id="KW-0732">Signal</keyword>